<keyword evidence="4" id="KW-1185">Reference proteome</keyword>
<dbReference type="SUPFAM" id="SSF52980">
    <property type="entry name" value="Restriction endonuclease-like"/>
    <property type="match status" value="1"/>
</dbReference>
<dbReference type="InterPro" id="IPR001845">
    <property type="entry name" value="HTH_ArsR_DNA-bd_dom"/>
</dbReference>
<dbReference type="SUPFAM" id="SSF46785">
    <property type="entry name" value="Winged helix' DNA-binding domain"/>
    <property type="match status" value="1"/>
</dbReference>
<dbReference type="NCBIfam" id="TIGR01884">
    <property type="entry name" value="cas_HTH"/>
    <property type="match status" value="1"/>
</dbReference>
<name>A0A1F2PAR8_9EURY</name>
<evidence type="ECO:0000259" key="1">
    <source>
        <dbReference type="Pfam" id="PF01022"/>
    </source>
</evidence>
<dbReference type="STRING" id="1838285.SCAL_001101"/>
<evidence type="ECO:0000313" key="4">
    <source>
        <dbReference type="Proteomes" id="UP000186940"/>
    </source>
</evidence>
<dbReference type="GO" id="GO:0003700">
    <property type="term" value="F:DNA-binding transcription factor activity"/>
    <property type="evidence" value="ECO:0007669"/>
    <property type="project" value="InterPro"/>
</dbReference>
<protein>
    <submittedName>
        <fullName evidence="3">CRISPR-associated protein</fullName>
    </submittedName>
</protein>
<dbReference type="InterPro" id="IPR010163">
    <property type="entry name" value="Csa3"/>
</dbReference>
<feature type="domain" description="HTH arsR-type" evidence="1">
    <location>
        <begin position="140"/>
        <end position="184"/>
    </location>
</feature>
<dbReference type="Pfam" id="PF01022">
    <property type="entry name" value="HTH_5"/>
    <property type="match status" value="1"/>
</dbReference>
<accession>A0A1F2PAR8</accession>
<proteinExistence type="predicted"/>
<reference evidence="3" key="1">
    <citation type="submission" date="2016-05" db="EMBL/GenBank/DDBJ databases">
        <title>Microbial consortia oxidize butane by reversing methanogenesis.</title>
        <authorList>
            <person name="Laso-Perez R."/>
            <person name="Richter M."/>
            <person name="Wegener G."/>
            <person name="Musat F."/>
        </authorList>
    </citation>
    <scope>NUCLEOTIDE SEQUENCE [LARGE SCALE GENOMIC DNA]</scope>
    <source>
        <strain evidence="3">BOX2</strain>
    </source>
</reference>
<dbReference type="Gene3D" id="1.10.10.10">
    <property type="entry name" value="Winged helix-like DNA-binding domain superfamily/Winged helix DNA-binding domain"/>
    <property type="match status" value="1"/>
</dbReference>
<dbReference type="InterPro" id="IPR036388">
    <property type="entry name" value="WH-like_DNA-bd_sf"/>
</dbReference>
<dbReference type="InterPro" id="IPR011335">
    <property type="entry name" value="Restrct_endonuc-II-like"/>
</dbReference>
<gene>
    <name evidence="3" type="ORF">SCAL_001101</name>
</gene>
<dbReference type="Proteomes" id="UP000186940">
    <property type="component" value="Unassembled WGS sequence"/>
</dbReference>
<dbReference type="InterPro" id="IPR046260">
    <property type="entry name" value="HFX_2341-like_N"/>
</dbReference>
<evidence type="ECO:0000259" key="2">
    <source>
        <dbReference type="Pfam" id="PF19810"/>
    </source>
</evidence>
<dbReference type="InterPro" id="IPR036390">
    <property type="entry name" value="WH_DNA-bd_sf"/>
</dbReference>
<organism evidence="3 4">
    <name type="scientific">Candidatus Syntropharchaeum caldarium</name>
    <dbReference type="NCBI Taxonomy" id="1838285"/>
    <lineage>
        <taxon>Archaea</taxon>
        <taxon>Methanobacteriati</taxon>
        <taxon>Methanobacteriota</taxon>
        <taxon>Stenosarchaea group</taxon>
        <taxon>Methanomicrobia</taxon>
        <taxon>Methanosarcinales</taxon>
        <taxon>ANME-2 cluster</taxon>
        <taxon>Candidatus Syntropharchaeum</taxon>
    </lineage>
</organism>
<sequence length="198" mass="22051">MVEKLTLISTIYRIEPVIVSVTHFSPSKVILIREEDAPEEMIRSENMLRDTLGAVIEIETEITSLYDIVRIAEDVAALIEAEVARGQQVVINISGGRKPQALGALFGTYARKEMVRKVVYITEEDQRIVDLPLLDFGISSTKRMILEAVDEGVRSVPDIAIRIGISKGMTYNHIRELKAKGFVSEDLQITNAGRLAII</sequence>
<evidence type="ECO:0000313" key="3">
    <source>
        <dbReference type="EMBL" id="OFV67726.1"/>
    </source>
</evidence>
<dbReference type="AlphaFoldDB" id="A0A1F2PAR8"/>
<dbReference type="Gene3D" id="3.40.50.10770">
    <property type="entry name" value="Hypothetical protein VC1899 like domain (Restriction endonuclease-like)"/>
    <property type="match status" value="1"/>
</dbReference>
<dbReference type="Pfam" id="PF19810">
    <property type="entry name" value="HFX_2341_N"/>
    <property type="match status" value="1"/>
</dbReference>
<feature type="domain" description="HFX-2341-like N-terminal" evidence="2">
    <location>
        <begin position="12"/>
        <end position="114"/>
    </location>
</feature>
<comment type="caution">
    <text evidence="3">The sequence shown here is derived from an EMBL/GenBank/DDBJ whole genome shotgun (WGS) entry which is preliminary data.</text>
</comment>
<dbReference type="EMBL" id="LYOS01000003">
    <property type="protein sequence ID" value="OFV67726.1"/>
    <property type="molecule type" value="Genomic_DNA"/>
</dbReference>